<gene>
    <name evidence="2" type="ORF">IF651_03970</name>
</gene>
<dbReference type="Proteomes" id="UP000610846">
    <property type="component" value="Unassembled WGS sequence"/>
</dbReference>
<dbReference type="InterPro" id="IPR022104">
    <property type="entry name" value="DUF3644"/>
</dbReference>
<accession>A0A927G7N2</accession>
<feature type="domain" description="DUF3644" evidence="1">
    <location>
        <begin position="10"/>
        <end position="191"/>
    </location>
</feature>
<keyword evidence="3" id="KW-1185">Reference proteome</keyword>
<name>A0A927G7N2_9MICO</name>
<organism evidence="2 3">
    <name type="scientific">Cellulosimicrobium arenosum</name>
    <dbReference type="NCBI Taxonomy" id="2708133"/>
    <lineage>
        <taxon>Bacteria</taxon>
        <taxon>Bacillati</taxon>
        <taxon>Actinomycetota</taxon>
        <taxon>Actinomycetes</taxon>
        <taxon>Micrococcales</taxon>
        <taxon>Promicromonosporaceae</taxon>
        <taxon>Cellulosimicrobium</taxon>
    </lineage>
</organism>
<dbReference type="AlphaFoldDB" id="A0A927G7N2"/>
<evidence type="ECO:0000313" key="3">
    <source>
        <dbReference type="Proteomes" id="UP000610846"/>
    </source>
</evidence>
<dbReference type="RefSeq" id="WP_191827776.1">
    <property type="nucleotide sequence ID" value="NZ_JACYHB010000002.1"/>
</dbReference>
<protein>
    <submittedName>
        <fullName evidence="2">DUF3644 domain-containing protein</fullName>
    </submittedName>
</protein>
<sequence length="357" mass="40934">MSRPPAWSHTLDEARRQALVAIDFYNRPGDRRSFVDFIVHIHLAWQNLLHADRTRRNETVFYREKTGRRRYERNPDGSKKTWDLARCLKAEFKDNDPVRFNIEFFIGLRNQIEHRFQDYVLAVTAPEAHACIINFEAELTRRFGASESLGSELKFPIFVQSLTPAGVDRHKAMRRGVPQAVTNYITEFQKAVPDDVRGDERFAYRLLLIPMQGPKTEADLALNFVRQDSLSEEELKDLVGKEGSVIVAEKFRDAVHGDEMLPKAATRAVAARIDFVFTLHDFTTLRKAWEIGPAKSGSKAQMRKSSGYCVYAPAFSQFVYRPKLVDRMVDTLDTAEKYEATLGRAPRRNRAAQSFAS</sequence>
<reference evidence="2" key="2">
    <citation type="submission" date="2020-09" db="EMBL/GenBank/DDBJ databases">
        <authorList>
            <person name="Yu Y."/>
        </authorList>
    </citation>
    <scope>NUCLEOTIDE SEQUENCE</scope>
    <source>
        <strain evidence="2">KCTC 49039</strain>
    </source>
</reference>
<proteinExistence type="predicted"/>
<evidence type="ECO:0000259" key="1">
    <source>
        <dbReference type="Pfam" id="PF12358"/>
    </source>
</evidence>
<reference evidence="2" key="1">
    <citation type="journal article" date="2018" name="Curr. Microbiol.">
        <title>Cellulosimicrobium arenosum sp. nov., Isolated from Marine Sediment Sand.</title>
        <authorList>
            <person name="Oh M."/>
            <person name="Kim J.H."/>
            <person name="Yoon J.H."/>
            <person name="Schumann P."/>
            <person name="Kim W."/>
        </authorList>
    </citation>
    <scope>NUCLEOTIDE SEQUENCE</scope>
    <source>
        <strain evidence="2">KCTC 49039</strain>
    </source>
</reference>
<dbReference type="Pfam" id="PF12358">
    <property type="entry name" value="DUF3644"/>
    <property type="match status" value="1"/>
</dbReference>
<dbReference type="EMBL" id="JACYHB010000002">
    <property type="protein sequence ID" value="MBD8078215.1"/>
    <property type="molecule type" value="Genomic_DNA"/>
</dbReference>
<comment type="caution">
    <text evidence="2">The sequence shown here is derived from an EMBL/GenBank/DDBJ whole genome shotgun (WGS) entry which is preliminary data.</text>
</comment>
<evidence type="ECO:0000313" key="2">
    <source>
        <dbReference type="EMBL" id="MBD8078215.1"/>
    </source>
</evidence>